<proteinExistence type="predicted"/>
<reference evidence="1 2" key="1">
    <citation type="journal article" date="2019" name="Int. J. Syst. Evol. Microbiol.">
        <title>The Global Catalogue of Microorganisms (GCM) 10K type strain sequencing project: providing services to taxonomists for standard genome sequencing and annotation.</title>
        <authorList>
            <consortium name="The Broad Institute Genomics Platform"/>
            <consortium name="The Broad Institute Genome Sequencing Center for Infectious Disease"/>
            <person name="Wu L."/>
            <person name="Ma J."/>
        </authorList>
    </citation>
    <scope>NUCLEOTIDE SEQUENCE [LARGE SCALE GENOMIC DNA]</scope>
    <source>
        <strain evidence="1 2">LMG 29247</strain>
    </source>
</reference>
<dbReference type="Proteomes" id="UP001596383">
    <property type="component" value="Unassembled WGS sequence"/>
</dbReference>
<evidence type="ECO:0000313" key="1">
    <source>
        <dbReference type="EMBL" id="MFC6765503.1"/>
    </source>
</evidence>
<dbReference type="AlphaFoldDB" id="A0ABD5SKH2"/>
<name>A0ABD5SKH2_9EURY</name>
<organism evidence="1 2">
    <name type="scientific">Natrinema soli</name>
    <dbReference type="NCBI Taxonomy" id="1930624"/>
    <lineage>
        <taxon>Archaea</taxon>
        <taxon>Methanobacteriati</taxon>
        <taxon>Methanobacteriota</taxon>
        <taxon>Stenosarchaea group</taxon>
        <taxon>Halobacteria</taxon>
        <taxon>Halobacteriales</taxon>
        <taxon>Natrialbaceae</taxon>
        <taxon>Natrinema</taxon>
    </lineage>
</organism>
<dbReference type="RefSeq" id="WP_377042536.1">
    <property type="nucleotide sequence ID" value="NZ_JAQIVI010000149.1"/>
</dbReference>
<sequence>MINANRPQPTAEEAAQLTEYLGADDSVVDEELTLSALKSGITGEINDEFASMGEAIRNDLEGSLDAELLTAALSDLEAEIDRLSAVREAGIPDGKREPEQLYRELVEPGWRLYDHLVDVGFFESVDENAVRFSAEHIRNTGYGLVEANPLTSELETIGFDEGEQLSLIADLLNNDRELARWVPTKEIPADVEFNVDFVPPLHQRAAGGTLLWIQTLDVHLWQKRVLITDEILDDGYWDVKGMLGGLYLLGRAAREIASETERTLTDGQLMAALTASAAIMIINQQKICQDVFYITEEMRAEPEAR</sequence>
<keyword evidence="2" id="KW-1185">Reference proteome</keyword>
<protein>
    <submittedName>
        <fullName evidence="1">Uncharacterized protein</fullName>
    </submittedName>
</protein>
<gene>
    <name evidence="1" type="ORF">ACFQE6_11045</name>
</gene>
<accession>A0ABD5SKH2</accession>
<comment type="caution">
    <text evidence="1">The sequence shown here is derived from an EMBL/GenBank/DDBJ whole genome shotgun (WGS) entry which is preliminary data.</text>
</comment>
<dbReference type="EMBL" id="JBHSWV010000149">
    <property type="protein sequence ID" value="MFC6765503.1"/>
    <property type="molecule type" value="Genomic_DNA"/>
</dbReference>
<evidence type="ECO:0000313" key="2">
    <source>
        <dbReference type="Proteomes" id="UP001596383"/>
    </source>
</evidence>